<dbReference type="EMBL" id="JASZZN010000023">
    <property type="protein sequence ID" value="MDM4018548.1"/>
    <property type="molecule type" value="Genomic_DNA"/>
</dbReference>
<dbReference type="Proteomes" id="UP001239462">
    <property type="component" value="Unassembled WGS sequence"/>
</dbReference>
<feature type="chain" id="PRO_5047020635" evidence="1">
    <location>
        <begin position="29"/>
        <end position="355"/>
    </location>
</feature>
<keyword evidence="3" id="KW-1185">Reference proteome</keyword>
<reference evidence="2 3" key="1">
    <citation type="submission" date="2023-06" db="EMBL/GenBank/DDBJ databases">
        <title>Roseiconus lacunae JC819 isolated from Gulf of Mannar region, Tamil Nadu.</title>
        <authorList>
            <person name="Pk S."/>
            <person name="Ch S."/>
            <person name="Ch V.R."/>
        </authorList>
    </citation>
    <scope>NUCLEOTIDE SEQUENCE [LARGE SCALE GENOMIC DNA]</scope>
    <source>
        <strain evidence="2 3">JC819</strain>
    </source>
</reference>
<keyword evidence="1" id="KW-0732">Signal</keyword>
<gene>
    <name evidence="2" type="ORF">QTN89_24060</name>
</gene>
<dbReference type="RefSeq" id="WP_160149362.1">
    <property type="nucleotide sequence ID" value="NZ_JASZZN010000023.1"/>
</dbReference>
<organism evidence="2 3">
    <name type="scientific">Roseiconus lacunae</name>
    <dbReference type="NCBI Taxonomy" id="2605694"/>
    <lineage>
        <taxon>Bacteria</taxon>
        <taxon>Pseudomonadati</taxon>
        <taxon>Planctomycetota</taxon>
        <taxon>Planctomycetia</taxon>
        <taxon>Pirellulales</taxon>
        <taxon>Pirellulaceae</taxon>
        <taxon>Roseiconus</taxon>
    </lineage>
</organism>
<proteinExistence type="predicted"/>
<evidence type="ECO:0000313" key="2">
    <source>
        <dbReference type="EMBL" id="MDM4018548.1"/>
    </source>
</evidence>
<feature type="signal peptide" evidence="1">
    <location>
        <begin position="1"/>
        <end position="28"/>
    </location>
</feature>
<evidence type="ECO:0000313" key="3">
    <source>
        <dbReference type="Proteomes" id="UP001239462"/>
    </source>
</evidence>
<protein>
    <submittedName>
        <fullName evidence="2">Uncharacterized protein</fullName>
    </submittedName>
</protein>
<sequence>MNNVLSLRHSLLMIIIASALFRADASFADDSRRKEQSKIEGTVYASIADLTVLRDEVLSRYALMITGERQRAFVESANRPPLQIDRQYRLLAASKKDDFLYQAFGRVIGPEQSSRTFDFQYWAEYLKCSNVHKARVGPAALRGYSIKPDNLPAKKFVEQAGVGATRFDPFDELVAHVLFWSNAEKQKGWIEYIFLHSSELISAERITQGDIKSKWRWKHHSLDFEIELIQSKAVNFMPTKVKYTSKIPNMPGLFSEATITWKKHRTGKLLPHVVRGATGAPFGPTQQHEHLLFEWRLGDEIDDDFFDNTSADFRLQFTPLFEFYFDTYQKPGGLVTGTPWELPEELTRDPDKPAA</sequence>
<evidence type="ECO:0000256" key="1">
    <source>
        <dbReference type="SAM" id="SignalP"/>
    </source>
</evidence>
<comment type="caution">
    <text evidence="2">The sequence shown here is derived from an EMBL/GenBank/DDBJ whole genome shotgun (WGS) entry which is preliminary data.</text>
</comment>
<accession>A0ABT7PQE9</accession>
<name>A0ABT7PQE9_9BACT</name>